<dbReference type="EMBL" id="JACGCM010002332">
    <property type="protein sequence ID" value="KAF6141031.1"/>
    <property type="molecule type" value="Genomic_DNA"/>
</dbReference>
<gene>
    <name evidence="1" type="ORF">GIB67_006476</name>
</gene>
<evidence type="ECO:0000313" key="1">
    <source>
        <dbReference type="EMBL" id="KAF6141031.1"/>
    </source>
</evidence>
<dbReference type="AlphaFoldDB" id="A0A7J7LED9"/>
<reference evidence="1 2" key="1">
    <citation type="journal article" date="2020" name="IScience">
        <title>Genome Sequencing of the Endangered Kingdonia uniflora (Circaeasteraceae, Ranunculales) Reveals Potential Mechanisms of Evolutionary Specialization.</title>
        <authorList>
            <person name="Sun Y."/>
            <person name="Deng T."/>
            <person name="Zhang A."/>
            <person name="Moore M.J."/>
            <person name="Landis J.B."/>
            <person name="Lin N."/>
            <person name="Zhang H."/>
            <person name="Zhang X."/>
            <person name="Huang J."/>
            <person name="Zhang X."/>
            <person name="Sun H."/>
            <person name="Wang H."/>
        </authorList>
    </citation>
    <scope>NUCLEOTIDE SEQUENCE [LARGE SCALE GENOMIC DNA]</scope>
    <source>
        <strain evidence="1">TB1705</strain>
        <tissue evidence="1">Leaf</tissue>
    </source>
</reference>
<dbReference type="Proteomes" id="UP000541444">
    <property type="component" value="Unassembled WGS sequence"/>
</dbReference>
<feature type="non-terminal residue" evidence="1">
    <location>
        <position position="1"/>
    </location>
</feature>
<accession>A0A7J7LED9</accession>
<protein>
    <submittedName>
        <fullName evidence="1">Uncharacterized protein</fullName>
    </submittedName>
</protein>
<keyword evidence="2" id="KW-1185">Reference proteome</keyword>
<evidence type="ECO:0000313" key="2">
    <source>
        <dbReference type="Proteomes" id="UP000541444"/>
    </source>
</evidence>
<comment type="caution">
    <text evidence="1">The sequence shown here is derived from an EMBL/GenBank/DDBJ whole genome shotgun (WGS) entry which is preliminary data.</text>
</comment>
<organism evidence="1 2">
    <name type="scientific">Kingdonia uniflora</name>
    <dbReference type="NCBI Taxonomy" id="39325"/>
    <lineage>
        <taxon>Eukaryota</taxon>
        <taxon>Viridiplantae</taxon>
        <taxon>Streptophyta</taxon>
        <taxon>Embryophyta</taxon>
        <taxon>Tracheophyta</taxon>
        <taxon>Spermatophyta</taxon>
        <taxon>Magnoliopsida</taxon>
        <taxon>Ranunculales</taxon>
        <taxon>Circaeasteraceae</taxon>
        <taxon>Kingdonia</taxon>
    </lineage>
</organism>
<proteinExistence type="predicted"/>
<sequence length="57" mass="6830">AYSCESSIRPRFFDLNSVGRPWNDNVIWMKSDCLQRDDEEPMELLFRTVKQSKYNNV</sequence>
<name>A0A7J7LED9_9MAGN</name>